<accession>A0A3N9PDJ0</accession>
<evidence type="ECO:0000313" key="4">
    <source>
        <dbReference type="Proteomes" id="UP000282529"/>
    </source>
</evidence>
<evidence type="ECO:0000256" key="2">
    <source>
        <dbReference type="SAM" id="Phobius"/>
    </source>
</evidence>
<organism evidence="3 4">
    <name type="scientific">Paenibacillus rhizophilus</name>
    <dbReference type="NCBI Taxonomy" id="1850366"/>
    <lineage>
        <taxon>Bacteria</taxon>
        <taxon>Bacillati</taxon>
        <taxon>Bacillota</taxon>
        <taxon>Bacilli</taxon>
        <taxon>Bacillales</taxon>
        <taxon>Paenibacillaceae</taxon>
        <taxon>Paenibacillus</taxon>
    </lineage>
</organism>
<feature type="transmembrane region" description="Helical" evidence="2">
    <location>
        <begin position="9"/>
        <end position="29"/>
    </location>
</feature>
<dbReference type="AlphaFoldDB" id="A0A3N9PDJ0"/>
<dbReference type="OrthoDB" id="2871100at2"/>
<sequence>MTKPFYTRWWFWVLIGIIALVIIIAVTTGTQQAQKIQPSASPSAAAGSQEPTPETTATPSATAAPGVSASSPATPVASPSAATPATDAPPASAGPSAAPSQASSADQVPLPKQEVLAYSRQLKGSPFIKDVGIGTDNIEINYYGSFAEYKKANPGTKLTTADYTSYFGSGDAINKILMEEPTQLFRHFPGTASIDITLPYSGKTYSVSLTKGSVEKFFNTDLDGIKTDEQWEKQISGPYFNKEYRDQFAKRFVKVN</sequence>
<keyword evidence="2" id="KW-1133">Transmembrane helix</keyword>
<dbReference type="Proteomes" id="UP000282529">
    <property type="component" value="Unassembled WGS sequence"/>
</dbReference>
<keyword evidence="2" id="KW-0812">Transmembrane</keyword>
<reference evidence="3 4" key="1">
    <citation type="submission" date="2018-11" db="EMBL/GenBank/DDBJ databases">
        <title>Genome sequence of strain 7197.</title>
        <authorList>
            <person name="Gao J."/>
            <person name="Sun J."/>
        </authorList>
    </citation>
    <scope>NUCLEOTIDE SEQUENCE [LARGE SCALE GENOMIC DNA]</scope>
    <source>
        <strain evidence="3 4">7197</strain>
    </source>
</reference>
<name>A0A3N9PDJ0_9BACL</name>
<evidence type="ECO:0000313" key="3">
    <source>
        <dbReference type="EMBL" id="RQW13675.1"/>
    </source>
</evidence>
<gene>
    <name evidence="3" type="ORF">EH198_04550</name>
</gene>
<feature type="region of interest" description="Disordered" evidence="1">
    <location>
        <begin position="37"/>
        <end position="109"/>
    </location>
</feature>
<dbReference type="EMBL" id="RQPI01000001">
    <property type="protein sequence ID" value="RQW13675.1"/>
    <property type="molecule type" value="Genomic_DNA"/>
</dbReference>
<keyword evidence="2" id="KW-0472">Membrane</keyword>
<dbReference type="RefSeq" id="WP_124694317.1">
    <property type="nucleotide sequence ID" value="NZ_JBHUFE010000016.1"/>
</dbReference>
<evidence type="ECO:0000256" key="1">
    <source>
        <dbReference type="SAM" id="MobiDB-lite"/>
    </source>
</evidence>
<keyword evidence="4" id="KW-1185">Reference proteome</keyword>
<proteinExistence type="predicted"/>
<feature type="compositionally biased region" description="Low complexity" evidence="1">
    <location>
        <begin position="37"/>
        <end position="106"/>
    </location>
</feature>
<comment type="caution">
    <text evidence="3">The sequence shown here is derived from an EMBL/GenBank/DDBJ whole genome shotgun (WGS) entry which is preliminary data.</text>
</comment>
<protein>
    <submittedName>
        <fullName evidence="3">Uncharacterized protein</fullName>
    </submittedName>
</protein>